<protein>
    <recommendedName>
        <fullName evidence="6">tRNA/rRNA methyltransferase SpoU type domain-containing protein</fullName>
    </recommendedName>
</protein>
<keyword evidence="2" id="KW-0489">Methyltransferase</keyword>
<dbReference type="InParanoid" id="A0A2P6NNL7"/>
<keyword evidence="3" id="KW-0808">Transferase</keyword>
<evidence type="ECO:0000256" key="3">
    <source>
        <dbReference type="ARBA" id="ARBA00022679"/>
    </source>
</evidence>
<dbReference type="InterPro" id="IPR016914">
    <property type="entry name" value="TrmL"/>
</dbReference>
<dbReference type="PANTHER" id="PTHR42971">
    <property type="entry name" value="TRNA (CYTIDINE(34)-2'-O)-METHYLTRANSFERASE"/>
    <property type="match status" value="1"/>
</dbReference>
<dbReference type="GO" id="GO:0002130">
    <property type="term" value="P:wobble position ribose methylation"/>
    <property type="evidence" value="ECO:0007669"/>
    <property type="project" value="TreeGrafter"/>
</dbReference>
<dbReference type="InterPro" id="IPR029028">
    <property type="entry name" value="Alpha/beta_knot_MTases"/>
</dbReference>
<organism evidence="7 8">
    <name type="scientific">Planoprotostelium fungivorum</name>
    <dbReference type="NCBI Taxonomy" id="1890364"/>
    <lineage>
        <taxon>Eukaryota</taxon>
        <taxon>Amoebozoa</taxon>
        <taxon>Evosea</taxon>
        <taxon>Variosea</taxon>
        <taxon>Cavosteliida</taxon>
        <taxon>Cavosteliaceae</taxon>
        <taxon>Planoprotostelium</taxon>
    </lineage>
</organism>
<dbReference type="Pfam" id="PF00588">
    <property type="entry name" value="SpoU_methylase"/>
    <property type="match status" value="1"/>
</dbReference>
<keyword evidence="5" id="KW-0819">tRNA processing</keyword>
<dbReference type="InterPro" id="IPR001537">
    <property type="entry name" value="SpoU_MeTrfase"/>
</dbReference>
<evidence type="ECO:0000313" key="8">
    <source>
        <dbReference type="Proteomes" id="UP000241769"/>
    </source>
</evidence>
<dbReference type="GO" id="GO:0008173">
    <property type="term" value="F:RNA methyltransferase activity"/>
    <property type="evidence" value="ECO:0007669"/>
    <property type="project" value="InterPro"/>
</dbReference>
<accession>A0A2P6NNL7</accession>
<dbReference type="Gene3D" id="3.40.1280.10">
    <property type="match status" value="1"/>
</dbReference>
<keyword evidence="1" id="KW-0963">Cytoplasm</keyword>
<proteinExistence type="predicted"/>
<evidence type="ECO:0000313" key="7">
    <source>
        <dbReference type="EMBL" id="PRP85555.1"/>
    </source>
</evidence>
<sequence>MSLPSLIGKRAKLNVVLFQPQIHWNTGNIGRTCLGFDARLHLIKPYGFTLDDKHVQGDLPSECTDQPSDEHRLNIAAFYFTKFAQTSLLDVDFWSQKNKSPLEDGREGSEESVCLVFGSETDGLRQVRDQIEGETMLYIPQDSEHIRSYNLSNSDRVCSIDNKYSSSSRECVYSVNVCKIEPPSRSICGRVGYGARLKRKLTAKSW</sequence>
<dbReference type="Proteomes" id="UP000241769">
    <property type="component" value="Unassembled WGS sequence"/>
</dbReference>
<dbReference type="PANTHER" id="PTHR42971:SF1">
    <property type="entry name" value="TRNA (CYTIDINE(34)-2'-O)-METHYLTRANSFERASE"/>
    <property type="match status" value="1"/>
</dbReference>
<dbReference type="STRING" id="1890364.A0A2P6NNL7"/>
<evidence type="ECO:0000259" key="6">
    <source>
        <dbReference type="Pfam" id="PF00588"/>
    </source>
</evidence>
<dbReference type="InterPro" id="IPR029026">
    <property type="entry name" value="tRNA_m1G_MTases_N"/>
</dbReference>
<evidence type="ECO:0000256" key="5">
    <source>
        <dbReference type="ARBA" id="ARBA00022694"/>
    </source>
</evidence>
<dbReference type="GO" id="GO:0003723">
    <property type="term" value="F:RNA binding"/>
    <property type="evidence" value="ECO:0007669"/>
    <property type="project" value="InterPro"/>
</dbReference>
<dbReference type="SUPFAM" id="SSF75217">
    <property type="entry name" value="alpha/beta knot"/>
    <property type="match status" value="1"/>
</dbReference>
<gene>
    <name evidence="7" type="ORF">PROFUN_06787</name>
</gene>
<name>A0A2P6NNL7_9EUKA</name>
<comment type="caution">
    <text evidence="7">The sequence shown here is derived from an EMBL/GenBank/DDBJ whole genome shotgun (WGS) entry which is preliminary data.</text>
</comment>
<evidence type="ECO:0000256" key="2">
    <source>
        <dbReference type="ARBA" id="ARBA00022603"/>
    </source>
</evidence>
<dbReference type="EMBL" id="MDYQ01000043">
    <property type="protein sequence ID" value="PRP85555.1"/>
    <property type="molecule type" value="Genomic_DNA"/>
</dbReference>
<evidence type="ECO:0000256" key="1">
    <source>
        <dbReference type="ARBA" id="ARBA00022490"/>
    </source>
</evidence>
<reference evidence="7 8" key="1">
    <citation type="journal article" date="2018" name="Genome Biol. Evol.">
        <title>Multiple Roots of Fruiting Body Formation in Amoebozoa.</title>
        <authorList>
            <person name="Hillmann F."/>
            <person name="Forbes G."/>
            <person name="Novohradska S."/>
            <person name="Ferling I."/>
            <person name="Riege K."/>
            <person name="Groth M."/>
            <person name="Westermann M."/>
            <person name="Marz M."/>
            <person name="Spaller T."/>
            <person name="Winckler T."/>
            <person name="Schaap P."/>
            <person name="Glockner G."/>
        </authorList>
    </citation>
    <scope>NUCLEOTIDE SEQUENCE [LARGE SCALE GENOMIC DNA]</scope>
    <source>
        <strain evidence="7 8">Jena</strain>
    </source>
</reference>
<evidence type="ECO:0000256" key="4">
    <source>
        <dbReference type="ARBA" id="ARBA00022691"/>
    </source>
</evidence>
<keyword evidence="8" id="KW-1185">Reference proteome</keyword>
<dbReference type="AlphaFoldDB" id="A0A2P6NNL7"/>
<dbReference type="OrthoDB" id="5580682at2759"/>
<keyword evidence="4" id="KW-0949">S-adenosyl-L-methionine</keyword>
<feature type="domain" description="tRNA/rRNA methyltransferase SpoU type" evidence="6">
    <location>
        <begin position="13"/>
        <end position="158"/>
    </location>
</feature>